<dbReference type="EMBL" id="JQAR01000004">
    <property type="protein sequence ID" value="KRN31621.1"/>
    <property type="molecule type" value="Genomic_DNA"/>
</dbReference>
<dbReference type="PATRIC" id="fig|1618.3.peg.1773"/>
<dbReference type="STRING" id="1618.IV36_GL001744"/>
<proteinExistence type="predicted"/>
<evidence type="ECO:0000313" key="3">
    <source>
        <dbReference type="Proteomes" id="UP000051727"/>
    </source>
</evidence>
<protein>
    <submittedName>
        <fullName evidence="2">Uncharacterized protein</fullName>
    </submittedName>
</protein>
<organism evidence="2 3">
    <name type="scientific">Liquorilactobacillus mali</name>
    <dbReference type="NCBI Taxonomy" id="1618"/>
    <lineage>
        <taxon>Bacteria</taxon>
        <taxon>Bacillati</taxon>
        <taxon>Bacillota</taxon>
        <taxon>Bacilli</taxon>
        <taxon>Lactobacillales</taxon>
        <taxon>Lactobacillaceae</taxon>
        <taxon>Liquorilactobacillus</taxon>
    </lineage>
</organism>
<evidence type="ECO:0000256" key="1">
    <source>
        <dbReference type="SAM" id="Coils"/>
    </source>
</evidence>
<sequence>MEELDLNELINEYNKYIPQREVEYFKKNGSLDHKKRVVEKLKKAFKNVSTSGRGKKLIFFIGAPIEGAVVDLRQVATTDTAVLKVAYNANLSITQDMIGEHFTAKRWLTKFGVRLPFISKDEFFKKYNNHSNYGSEIDTKFEAGVNINNYTKPDIHEVLNSELAQKKIVYVIDRFYGRFFDSVVKHSKLKFKKVYIGNFEHEEITADGNKKWGINKSNKLTEWATGKVEYFIKQNRDKYKTLVELYNSKEFKQYIREDLNIISLWTEYELVEADTDTKVEIDNQAEVNLLVSKMVIKSMTNQEISNDVKINKIPYEFAKRFYISTLDNETKTLWNMGGETLFKFDNEKDGMLYRLIRDRVLTKSVATILEEMNDVEIDMAYYEERCEEYEIKLNEILNNQDKLNKLIEEYERNKKGIGD</sequence>
<dbReference type="AlphaFoldDB" id="A0A0R2FZE1"/>
<reference evidence="2 3" key="1">
    <citation type="journal article" date="2015" name="Genome Announc.">
        <title>Expanding the biotechnology potential of lactobacilli through comparative genomics of 213 strains and associated genera.</title>
        <authorList>
            <person name="Sun Z."/>
            <person name="Harris H.M."/>
            <person name="McCann A."/>
            <person name="Guo C."/>
            <person name="Argimon S."/>
            <person name="Zhang W."/>
            <person name="Yang X."/>
            <person name="Jeffery I.B."/>
            <person name="Cooney J.C."/>
            <person name="Kagawa T.F."/>
            <person name="Liu W."/>
            <person name="Song Y."/>
            <person name="Salvetti E."/>
            <person name="Wrobel A."/>
            <person name="Rasinkangas P."/>
            <person name="Parkhill J."/>
            <person name="Rea M.C."/>
            <person name="O'Sullivan O."/>
            <person name="Ritari J."/>
            <person name="Douillard F.P."/>
            <person name="Paul Ross R."/>
            <person name="Yang R."/>
            <person name="Briner A.E."/>
            <person name="Felis G.E."/>
            <person name="de Vos W.M."/>
            <person name="Barrangou R."/>
            <person name="Klaenhammer T.R."/>
            <person name="Caufield P.W."/>
            <person name="Cui Y."/>
            <person name="Zhang H."/>
            <person name="O'Toole P.W."/>
        </authorList>
    </citation>
    <scope>NUCLEOTIDE SEQUENCE [LARGE SCALE GENOMIC DNA]</scope>
    <source>
        <strain evidence="2 3">ATCC 27304</strain>
    </source>
</reference>
<evidence type="ECO:0000313" key="2">
    <source>
        <dbReference type="EMBL" id="KRN31621.1"/>
    </source>
</evidence>
<gene>
    <name evidence="2" type="ORF">IV36_GL001744</name>
</gene>
<feature type="coiled-coil region" evidence="1">
    <location>
        <begin position="372"/>
        <end position="413"/>
    </location>
</feature>
<name>A0A0R2FZE1_9LACO</name>
<dbReference type="OrthoDB" id="1751102at2"/>
<dbReference type="Proteomes" id="UP000051727">
    <property type="component" value="Unassembled WGS sequence"/>
</dbReference>
<dbReference type="RefSeq" id="WP_056990760.1">
    <property type="nucleotide sequence ID" value="NZ_JQAR01000004.1"/>
</dbReference>
<keyword evidence="1" id="KW-0175">Coiled coil</keyword>
<accession>A0A0R2FZE1</accession>
<comment type="caution">
    <text evidence="2">The sequence shown here is derived from an EMBL/GenBank/DDBJ whole genome shotgun (WGS) entry which is preliminary data.</text>
</comment>